<evidence type="ECO:0000256" key="6">
    <source>
        <dbReference type="ARBA" id="ARBA00022989"/>
    </source>
</evidence>
<dbReference type="Proteomes" id="UP001525890">
    <property type="component" value="Unassembled WGS sequence"/>
</dbReference>
<evidence type="ECO:0000256" key="8">
    <source>
        <dbReference type="RuleBase" id="RU004057"/>
    </source>
</evidence>
<keyword evidence="5 8" id="KW-0653">Protein transport</keyword>
<evidence type="ECO:0000256" key="10">
    <source>
        <dbReference type="SAM" id="Phobius"/>
    </source>
</evidence>
<feature type="domain" description="MotA/TolQ/ExbB proton channel" evidence="11">
    <location>
        <begin position="59"/>
        <end position="180"/>
    </location>
</feature>
<keyword evidence="3" id="KW-1003">Cell membrane</keyword>
<keyword evidence="6 10" id="KW-1133">Transmembrane helix</keyword>
<evidence type="ECO:0000259" key="11">
    <source>
        <dbReference type="Pfam" id="PF01618"/>
    </source>
</evidence>
<comment type="subcellular location">
    <subcellularLocation>
        <location evidence="1">Cell membrane</location>
        <topology evidence="1">Multi-pass membrane protein</topology>
    </subcellularLocation>
    <subcellularLocation>
        <location evidence="8">Membrane</location>
        <topology evidence="8">Multi-pass membrane protein</topology>
    </subcellularLocation>
</comment>
<organism evidence="12 13">
    <name type="scientific">Laspinema palackyanum D2a</name>
    <dbReference type="NCBI Taxonomy" id="2953684"/>
    <lineage>
        <taxon>Bacteria</taxon>
        <taxon>Bacillati</taxon>
        <taxon>Cyanobacteriota</taxon>
        <taxon>Cyanophyceae</taxon>
        <taxon>Oscillatoriophycideae</taxon>
        <taxon>Oscillatoriales</taxon>
        <taxon>Laspinemataceae</taxon>
        <taxon>Laspinema</taxon>
        <taxon>Laspinema palackyanum</taxon>
    </lineage>
</organism>
<proteinExistence type="inferred from homology"/>
<feature type="region of interest" description="Disordered" evidence="9">
    <location>
        <begin position="217"/>
        <end position="260"/>
    </location>
</feature>
<name>A0ABT2MLU5_9CYAN</name>
<dbReference type="PANTHER" id="PTHR30625:SF15">
    <property type="entry name" value="BIOPOLYMER TRANSPORT PROTEIN EXBB"/>
    <property type="match status" value="1"/>
</dbReference>
<evidence type="ECO:0000256" key="5">
    <source>
        <dbReference type="ARBA" id="ARBA00022927"/>
    </source>
</evidence>
<dbReference type="EMBL" id="JAMXFF010000005">
    <property type="protein sequence ID" value="MCT7965719.1"/>
    <property type="molecule type" value="Genomic_DNA"/>
</dbReference>
<evidence type="ECO:0000256" key="4">
    <source>
        <dbReference type="ARBA" id="ARBA00022692"/>
    </source>
</evidence>
<keyword evidence="2 8" id="KW-0813">Transport</keyword>
<dbReference type="PANTHER" id="PTHR30625">
    <property type="entry name" value="PROTEIN TOLQ"/>
    <property type="match status" value="1"/>
</dbReference>
<evidence type="ECO:0000256" key="7">
    <source>
        <dbReference type="ARBA" id="ARBA00023136"/>
    </source>
</evidence>
<evidence type="ECO:0000256" key="3">
    <source>
        <dbReference type="ARBA" id="ARBA00022475"/>
    </source>
</evidence>
<evidence type="ECO:0000256" key="9">
    <source>
        <dbReference type="SAM" id="MobiDB-lite"/>
    </source>
</evidence>
<gene>
    <name evidence="12" type="ORF">NG799_05140</name>
</gene>
<evidence type="ECO:0000256" key="2">
    <source>
        <dbReference type="ARBA" id="ARBA00022448"/>
    </source>
</evidence>
<dbReference type="RefSeq" id="WP_368005480.1">
    <property type="nucleotide sequence ID" value="NZ_JAMXFF010000005.1"/>
</dbReference>
<dbReference type="Pfam" id="PF01618">
    <property type="entry name" value="MotA_ExbB"/>
    <property type="match status" value="1"/>
</dbReference>
<keyword evidence="4 10" id="KW-0812">Transmembrane</keyword>
<reference evidence="12 13" key="1">
    <citation type="journal article" date="2022" name="Front. Microbiol.">
        <title>High genomic differentiation and limited gene flow indicate recent cryptic speciation within the genus Laspinema (cyanobacteria).</title>
        <authorList>
            <person name="Stanojkovic A."/>
            <person name="Skoupy S."/>
            <person name="Skaloud P."/>
            <person name="Dvorak P."/>
        </authorList>
    </citation>
    <scope>NUCLEOTIDE SEQUENCE [LARGE SCALE GENOMIC DNA]</scope>
    <source>
        <strain evidence="12 13">D2a</strain>
    </source>
</reference>
<dbReference type="InterPro" id="IPR050790">
    <property type="entry name" value="ExbB/TolQ_transport"/>
</dbReference>
<sequence>MWPLWPLLILSILAVATILERSWFWATVVSKEKETANRVLEAARYDWRVAQEVARQASKRPIGRFLHAPLRLQNADPEVFRLALEAGAEEEITTMRRGDKVLEAVIALAPLLGLLGTVLGLIESLGSIRLGDIGTGATAGVTTGIGAALVSTAFGLIVAITSLAFYRLFQGLLVNQVKIFRKCGNELELLYRQYWSQVHHNRSGAPETSASWATRTVPDSGFTVKPEGPVNHSKGYPEIGDQPQDRANKIDGLNSSDQSN</sequence>
<keyword evidence="13" id="KW-1185">Reference proteome</keyword>
<feature type="transmembrane region" description="Helical" evidence="10">
    <location>
        <begin position="101"/>
        <end position="122"/>
    </location>
</feature>
<feature type="transmembrane region" description="Helical" evidence="10">
    <location>
        <begin position="6"/>
        <end position="24"/>
    </location>
</feature>
<evidence type="ECO:0000313" key="13">
    <source>
        <dbReference type="Proteomes" id="UP001525890"/>
    </source>
</evidence>
<evidence type="ECO:0000313" key="12">
    <source>
        <dbReference type="EMBL" id="MCT7965719.1"/>
    </source>
</evidence>
<keyword evidence="7 10" id="KW-0472">Membrane</keyword>
<dbReference type="InterPro" id="IPR002898">
    <property type="entry name" value="MotA_ExbB_proton_chnl"/>
</dbReference>
<comment type="similarity">
    <text evidence="8">Belongs to the exbB/tolQ family.</text>
</comment>
<comment type="caution">
    <text evidence="12">The sequence shown here is derived from an EMBL/GenBank/DDBJ whole genome shotgun (WGS) entry which is preliminary data.</text>
</comment>
<accession>A0ABT2MLU5</accession>
<evidence type="ECO:0000256" key="1">
    <source>
        <dbReference type="ARBA" id="ARBA00004651"/>
    </source>
</evidence>
<protein>
    <submittedName>
        <fullName evidence="12">MotA/TolQ/ExbB proton channel family protein</fullName>
    </submittedName>
</protein>
<feature type="transmembrane region" description="Helical" evidence="10">
    <location>
        <begin position="142"/>
        <end position="166"/>
    </location>
</feature>